<name>A0ABX5AB05_RATRA</name>
<sequence>MSGIRTLRGLQVQAEIVLGREIKFGFLPSQLESEAVHGLWVRYREEPCDWILTRENARPLSRAFTIGHEFIHIFFRDDLAGSSEGSAAEALDPSGERVTFSLARVSFSTPIERRAEAGSEVLREMLAGAEREARGIGFERIF</sequence>
<proteinExistence type="predicted"/>
<keyword evidence="2" id="KW-1185">Reference proteome</keyword>
<organism evidence="1 2">
    <name type="scientific">Rathayibacter rathayi</name>
    <name type="common">Corynebacterium rathayi</name>
    <dbReference type="NCBI Taxonomy" id="33887"/>
    <lineage>
        <taxon>Bacteria</taxon>
        <taxon>Bacillati</taxon>
        <taxon>Actinomycetota</taxon>
        <taxon>Actinomycetes</taxon>
        <taxon>Micrococcales</taxon>
        <taxon>Microbacteriaceae</taxon>
        <taxon>Rathayibacter</taxon>
    </lineage>
</organism>
<evidence type="ECO:0000313" key="2">
    <source>
        <dbReference type="Proteomes" id="UP000239698"/>
    </source>
</evidence>
<dbReference type="RefSeq" id="WP_097167907.1">
    <property type="nucleotide sequence ID" value="NZ_PSUI01000039.1"/>
</dbReference>
<protein>
    <recommendedName>
        <fullName evidence="3">IrrE N-terminal-like domain-containing protein</fullName>
    </recommendedName>
</protein>
<evidence type="ECO:0000313" key="1">
    <source>
        <dbReference type="EMBL" id="PPH74232.1"/>
    </source>
</evidence>
<comment type="caution">
    <text evidence="1">The sequence shown here is derived from an EMBL/GenBank/DDBJ whole genome shotgun (WGS) entry which is preliminary data.</text>
</comment>
<gene>
    <name evidence="1" type="ORF">C5C40_13240</name>
</gene>
<accession>A0ABX5AB05</accession>
<dbReference type="Proteomes" id="UP000239698">
    <property type="component" value="Unassembled WGS sequence"/>
</dbReference>
<dbReference type="EMBL" id="PSVT01000037">
    <property type="protein sequence ID" value="PPH74232.1"/>
    <property type="molecule type" value="Genomic_DNA"/>
</dbReference>
<evidence type="ECO:0008006" key="3">
    <source>
        <dbReference type="Google" id="ProtNLM"/>
    </source>
</evidence>
<reference evidence="1 2" key="1">
    <citation type="submission" date="2018-02" db="EMBL/GenBank/DDBJ databases">
        <title>Bacteriophage NCPPB3778 and a type I-E CRISPR drive the evolution of the US Biological Select Agent, Rathayibacter toxicus.</title>
        <authorList>
            <person name="Davis E.W.II."/>
            <person name="Tabima J.F."/>
            <person name="Weisberg A.J."/>
            <person name="Lopes L.D."/>
            <person name="Wiseman M.S."/>
            <person name="Wiseman M.S."/>
            <person name="Pupko T."/>
            <person name="Belcher M.S."/>
            <person name="Sechler A.J."/>
            <person name="Tancos M.A."/>
            <person name="Schroeder B.K."/>
            <person name="Murray T.D."/>
            <person name="Luster D.G."/>
            <person name="Schneider W.L."/>
            <person name="Rogers E."/>
            <person name="Andreote F.D."/>
            <person name="Grunwald N.J."/>
            <person name="Putnam M.L."/>
            <person name="Chang J.H."/>
        </authorList>
    </citation>
    <scope>NUCLEOTIDE SEQUENCE [LARGE SCALE GENOMIC DNA]</scope>
    <source>
        <strain evidence="1 2">AY1D6</strain>
    </source>
</reference>